<comment type="catalytic activity">
    <reaction evidence="1 5">
        <text>3'-dephospho-CoA + ATP = 2'-(5''-triphospho-alpha-D-ribosyl)-3'-dephospho-CoA + adenine</text>
        <dbReference type="Rhea" id="RHEA:15117"/>
        <dbReference type="ChEBI" id="CHEBI:16708"/>
        <dbReference type="ChEBI" id="CHEBI:30616"/>
        <dbReference type="ChEBI" id="CHEBI:57328"/>
        <dbReference type="ChEBI" id="CHEBI:61378"/>
        <dbReference type="EC" id="2.4.2.52"/>
    </reaction>
</comment>
<dbReference type="OrthoDB" id="114886at2"/>
<dbReference type="Gene3D" id="1.10.4200.10">
    <property type="entry name" value="Triphosphoribosyl-dephospho-CoA protein"/>
    <property type="match status" value="1"/>
</dbReference>
<dbReference type="PANTHER" id="PTHR30201">
    <property type="entry name" value="TRIPHOSPHORIBOSYL-DEPHOSPHO-COA SYNTHASE"/>
    <property type="match status" value="1"/>
</dbReference>
<keyword evidence="4 5" id="KW-0067">ATP-binding</keyword>
<sequence>MLKDMEFCNMVGQVLLEGMLLEVISHPSPGLVSPFSQGSHSDMDYNTFLRSTAAIAKYLPDFVHVGLKYDENILEKIRNIGLLAEDDMFRATYGINTQKGLIFLTGLIGASAGRCKKLNLSLNRLNIANIIKEITCGIVEKELKNINKDGKLTNGEKLYLKYGVTGIRGEVEKGLPTVLKWGLPAFEDALGFGLSVNDALIHSLIYIISKLDDTTVLNRRGLKGLYFMKNIAKNAIFLGAMKTQIGREYVVYMDKIFKKKNISPGGAADLLAVTYIIYKLEKWGN</sequence>
<dbReference type="HAMAP" id="MF_00397">
    <property type="entry name" value="CitG"/>
    <property type="match status" value="1"/>
</dbReference>
<comment type="caution">
    <text evidence="6">The sequence shown here is derived from an EMBL/GenBank/DDBJ whole genome shotgun (WGS) entry which is preliminary data.</text>
</comment>
<dbReference type="RefSeq" id="WP_008909163.1">
    <property type="nucleotide sequence ID" value="NZ_CAKP01000096.1"/>
</dbReference>
<dbReference type="AlphaFoldDB" id="I7K8Q3"/>
<proteinExistence type="inferred from homology"/>
<evidence type="ECO:0000256" key="4">
    <source>
        <dbReference type="ARBA" id="ARBA00022840"/>
    </source>
</evidence>
<dbReference type="InterPro" id="IPR002736">
    <property type="entry name" value="CitG"/>
</dbReference>
<dbReference type="EMBL" id="CAKP01000096">
    <property type="protein sequence ID" value="CCJ33905.1"/>
    <property type="molecule type" value="Genomic_DNA"/>
</dbReference>
<evidence type="ECO:0000256" key="1">
    <source>
        <dbReference type="ARBA" id="ARBA00001210"/>
    </source>
</evidence>
<evidence type="ECO:0000256" key="3">
    <source>
        <dbReference type="ARBA" id="ARBA00022741"/>
    </source>
</evidence>
<accession>I7K8Q3</accession>
<dbReference type="GO" id="GO:0005524">
    <property type="term" value="F:ATP binding"/>
    <property type="evidence" value="ECO:0007669"/>
    <property type="project" value="UniProtKB-KW"/>
</dbReference>
<dbReference type="eggNOG" id="COG1767">
    <property type="taxonomic scope" value="Bacteria"/>
</dbReference>
<evidence type="ECO:0000313" key="7">
    <source>
        <dbReference type="Proteomes" id="UP000007652"/>
    </source>
</evidence>
<organism evidence="6 7">
    <name type="scientific">Caloramator australicus RC3</name>
    <dbReference type="NCBI Taxonomy" id="857293"/>
    <lineage>
        <taxon>Bacteria</taxon>
        <taxon>Bacillati</taxon>
        <taxon>Bacillota</taxon>
        <taxon>Clostridia</taxon>
        <taxon>Eubacteriales</taxon>
        <taxon>Clostridiaceae</taxon>
        <taxon>Caloramator</taxon>
    </lineage>
</organism>
<comment type="similarity">
    <text evidence="5">Belongs to the CitG/MdcB family.</text>
</comment>
<keyword evidence="2 5" id="KW-0808">Transferase</keyword>
<dbReference type="PANTHER" id="PTHR30201:SF2">
    <property type="entry name" value="2-(5''-TRIPHOSPHORIBOSYL)-3'-DEPHOSPHOCOENZYME-A SYNTHASE"/>
    <property type="match status" value="1"/>
</dbReference>
<dbReference type="GO" id="GO:0051191">
    <property type="term" value="P:prosthetic group biosynthetic process"/>
    <property type="evidence" value="ECO:0007669"/>
    <property type="project" value="TreeGrafter"/>
</dbReference>
<name>I7K8Q3_9CLOT</name>
<dbReference type="STRING" id="857293.CAAU_1821"/>
<gene>
    <name evidence="5" type="primary">citG</name>
    <name evidence="6" type="ORF">CAAU_1821</name>
</gene>
<dbReference type="InterPro" id="IPR017551">
    <property type="entry name" value="TriPribosyl-deP-CoA_syn_CitG"/>
</dbReference>
<dbReference type="GO" id="GO:0046917">
    <property type="term" value="F:triphosphoribosyl-dephospho-CoA synthase activity"/>
    <property type="evidence" value="ECO:0007669"/>
    <property type="project" value="UniProtKB-UniRule"/>
</dbReference>
<reference evidence="6 7" key="1">
    <citation type="journal article" date="2011" name="J. Bacteriol.">
        <title>Draft genome sequence of Caloramator australicus strain RC3T, a thermoanaerobe from the Great Artesian Basin of Australia.</title>
        <authorList>
            <person name="Ogg C.D."/>
            <person name="Patel B.K.C."/>
        </authorList>
    </citation>
    <scope>NUCLEOTIDE SEQUENCE [LARGE SCALE GENOMIC DNA]</scope>
    <source>
        <strain evidence="6 7">RC3</strain>
    </source>
</reference>
<evidence type="ECO:0000256" key="5">
    <source>
        <dbReference type="HAMAP-Rule" id="MF_00397"/>
    </source>
</evidence>
<dbReference type="Pfam" id="PF01874">
    <property type="entry name" value="CitG"/>
    <property type="match status" value="1"/>
</dbReference>
<evidence type="ECO:0000313" key="6">
    <source>
        <dbReference type="EMBL" id="CCJ33905.1"/>
    </source>
</evidence>
<dbReference type="EC" id="2.4.2.52" evidence="5"/>
<evidence type="ECO:0000256" key="2">
    <source>
        <dbReference type="ARBA" id="ARBA00022679"/>
    </source>
</evidence>
<protein>
    <recommendedName>
        <fullName evidence="5">Probable 2-(5''-triphosphoribosyl)-3'-dephosphocoenzyme-A synthase</fullName>
        <shortName evidence="5">2-(5''-triphosphoribosyl)-3'-dephospho-CoA synthase</shortName>
        <ecNumber evidence="5">2.4.2.52</ecNumber>
    </recommendedName>
</protein>
<dbReference type="Proteomes" id="UP000007652">
    <property type="component" value="Unassembled WGS sequence"/>
</dbReference>
<keyword evidence="7" id="KW-1185">Reference proteome</keyword>
<keyword evidence="3 5" id="KW-0547">Nucleotide-binding</keyword>